<evidence type="ECO:0000313" key="1">
    <source>
        <dbReference type="EMBL" id="XCJ16442.1"/>
    </source>
</evidence>
<dbReference type="InterPro" id="IPR046174">
    <property type="entry name" value="DUF6176"/>
</dbReference>
<dbReference type="AlphaFoldDB" id="A0AAU8IEH0"/>
<name>A0AAU8IEH0_9BACL</name>
<proteinExistence type="predicted"/>
<dbReference type="EMBL" id="CP159510">
    <property type="protein sequence ID" value="XCJ16442.1"/>
    <property type="molecule type" value="Genomic_DNA"/>
</dbReference>
<dbReference type="Pfam" id="PF19673">
    <property type="entry name" value="DUF6176"/>
    <property type="match status" value="1"/>
</dbReference>
<gene>
    <name evidence="1" type="ORF">ABNN70_12345</name>
</gene>
<dbReference type="RefSeq" id="WP_353947948.1">
    <property type="nucleotide sequence ID" value="NZ_CP159510.1"/>
</dbReference>
<sequence>MKVELTKFKVKQGKSKCVDEWMEFLNQYMKDVLLTLEDEKMYVESIFRERMDGQEFLYWFSVQGEGGQEVENSQHWVDQKHLEYWDECIDPDFSPIDLKPEVVMIPEQIRAGMI</sequence>
<organism evidence="1">
    <name type="scientific">Sporolactobacillus sp. Y61</name>
    <dbReference type="NCBI Taxonomy" id="3160863"/>
    <lineage>
        <taxon>Bacteria</taxon>
        <taxon>Bacillati</taxon>
        <taxon>Bacillota</taxon>
        <taxon>Bacilli</taxon>
        <taxon>Bacillales</taxon>
        <taxon>Sporolactobacillaceae</taxon>
        <taxon>Sporolactobacillus</taxon>
    </lineage>
</organism>
<accession>A0AAU8IEH0</accession>
<protein>
    <submittedName>
        <fullName evidence="1">DUF6176 family protein</fullName>
    </submittedName>
</protein>
<reference evidence="1" key="1">
    <citation type="submission" date="2024-06" db="EMBL/GenBank/DDBJ databases">
        <authorList>
            <person name="Fan A."/>
            <person name="Zhang F.Y."/>
            <person name="Zhang L."/>
        </authorList>
    </citation>
    <scope>NUCLEOTIDE SEQUENCE</scope>
    <source>
        <strain evidence="1">Y61</strain>
    </source>
</reference>